<organism evidence="2">
    <name type="scientific">marine sediment metagenome</name>
    <dbReference type="NCBI Taxonomy" id="412755"/>
    <lineage>
        <taxon>unclassified sequences</taxon>
        <taxon>metagenomes</taxon>
        <taxon>ecological metagenomes</taxon>
    </lineage>
</organism>
<keyword evidence="1" id="KW-0472">Membrane</keyword>
<dbReference type="InterPro" id="IPR013783">
    <property type="entry name" value="Ig-like_fold"/>
</dbReference>
<feature type="non-terminal residue" evidence="2">
    <location>
        <position position="274"/>
    </location>
</feature>
<feature type="non-terminal residue" evidence="2">
    <location>
        <position position="1"/>
    </location>
</feature>
<feature type="transmembrane region" description="Helical" evidence="1">
    <location>
        <begin position="196"/>
        <end position="215"/>
    </location>
</feature>
<dbReference type="AlphaFoldDB" id="X1BYA3"/>
<keyword evidence="1" id="KW-0812">Transmembrane</keyword>
<dbReference type="EMBL" id="BART01028004">
    <property type="protein sequence ID" value="GAG99955.1"/>
    <property type="molecule type" value="Genomic_DNA"/>
</dbReference>
<dbReference type="PANTHER" id="PTHR12861">
    <property type="entry name" value="TRANSLOCON-ASSOCIATED PROTEIN, BETA SUBUNIT PRECURSOR TRAP-BETA SIGNAL SEQUENCE RECEPTOR BETA SUBUNIT"/>
    <property type="match status" value="1"/>
</dbReference>
<dbReference type="Pfam" id="PF05753">
    <property type="entry name" value="TRAP_beta"/>
    <property type="match status" value="1"/>
</dbReference>
<gene>
    <name evidence="2" type="ORF">S01H4_49501</name>
</gene>
<comment type="caution">
    <text evidence="2">The sequence shown here is derived from an EMBL/GenBank/DDBJ whole genome shotgun (WGS) entry which is preliminary data.</text>
</comment>
<sequence>GLNSPLSISMNDQYGDLARIDNETLFLPNIGYNEIRSANFTLIKRDWKGYYYPSINYFEDLDNQLIQIAISNPIILGVVNFSIIKSINANQIEIGDVINVSITVKNIGNIHAKNITINDASSFTNINFELVSGSLINTISDLLPGEQKTFSYKIQAITRVLVKLKPASIEHYYLIKSIITSNLVGIKVIIPEIIQMYFVLGPSIVAAITLIIFVWETKRYKVKKYELQRNELFLFKISRSDAILKIENTLRDRFNLMSIAQEEATSEKDNGGEV</sequence>
<proteinExistence type="predicted"/>
<reference evidence="2" key="1">
    <citation type="journal article" date="2014" name="Front. Microbiol.">
        <title>High frequency of phylogenetically diverse reductive dehalogenase-homologous genes in deep subseafloor sedimentary metagenomes.</title>
        <authorList>
            <person name="Kawai M."/>
            <person name="Futagami T."/>
            <person name="Toyoda A."/>
            <person name="Takaki Y."/>
            <person name="Nishi S."/>
            <person name="Hori S."/>
            <person name="Arai W."/>
            <person name="Tsubouchi T."/>
            <person name="Morono Y."/>
            <person name="Uchiyama I."/>
            <person name="Ito T."/>
            <person name="Fujiyama A."/>
            <person name="Inagaki F."/>
            <person name="Takami H."/>
        </authorList>
    </citation>
    <scope>NUCLEOTIDE SEQUENCE</scope>
    <source>
        <strain evidence="2">Expedition CK06-06</strain>
    </source>
</reference>
<keyword evidence="1" id="KW-1133">Transmembrane helix</keyword>
<name>X1BYA3_9ZZZZ</name>
<evidence type="ECO:0000313" key="2">
    <source>
        <dbReference type="EMBL" id="GAG99955.1"/>
    </source>
</evidence>
<dbReference type="Gene3D" id="2.60.40.10">
    <property type="entry name" value="Immunoglobulins"/>
    <property type="match status" value="1"/>
</dbReference>
<accession>X1BYA3</accession>
<protein>
    <submittedName>
        <fullName evidence="2">Uncharacterized protein</fullName>
    </submittedName>
</protein>
<dbReference type="PANTHER" id="PTHR12861:SF3">
    <property type="entry name" value="TRANSLOCON-ASSOCIATED PROTEIN SUBUNIT BETA"/>
    <property type="match status" value="1"/>
</dbReference>
<evidence type="ECO:0000256" key="1">
    <source>
        <dbReference type="SAM" id="Phobius"/>
    </source>
</evidence>